<protein>
    <submittedName>
        <fullName evidence="1">Uncharacterized protein DUF4265</fullName>
    </submittedName>
</protein>
<keyword evidence="2" id="KW-1185">Reference proteome</keyword>
<dbReference type="AlphaFoldDB" id="A0A2V2YLS8"/>
<dbReference type="OrthoDB" id="2603242at2"/>
<sequence length="133" mass="15856">MKEIEQFHLCFDQDGREIEVLDGLRIDAETIRIEENPIFYDRVSYGDVIRIRRDKDIFYYIETIKKSELVRHARLLTQETSQSREIESIMNRVVRYDGRAEIVFGGILIVNIPREHEEEILQELNEIVMNAKE</sequence>
<proteinExistence type="predicted"/>
<evidence type="ECO:0000313" key="2">
    <source>
        <dbReference type="Proteomes" id="UP000246635"/>
    </source>
</evidence>
<evidence type="ECO:0000313" key="1">
    <source>
        <dbReference type="EMBL" id="PWV94454.1"/>
    </source>
</evidence>
<comment type="caution">
    <text evidence="1">The sequence shown here is derived from an EMBL/GenBank/DDBJ whole genome shotgun (WGS) entry which is preliminary data.</text>
</comment>
<dbReference type="RefSeq" id="WP_110046688.1">
    <property type="nucleotide sequence ID" value="NZ_CP054612.1"/>
</dbReference>
<dbReference type="Proteomes" id="UP000246635">
    <property type="component" value="Unassembled WGS sequence"/>
</dbReference>
<gene>
    <name evidence="1" type="ORF">DFQ01_13019</name>
</gene>
<name>A0A2V2YLS8_9BACL</name>
<dbReference type="InterPro" id="IPR025361">
    <property type="entry name" value="DUF4265"/>
</dbReference>
<reference evidence="1 2" key="1">
    <citation type="submission" date="2018-05" db="EMBL/GenBank/DDBJ databases">
        <title>Genomic Encyclopedia of Type Strains, Phase III (KMG-III): the genomes of soil and plant-associated and newly described type strains.</title>
        <authorList>
            <person name="Whitman W."/>
        </authorList>
    </citation>
    <scope>NUCLEOTIDE SEQUENCE [LARGE SCALE GENOMIC DNA]</scope>
    <source>
        <strain evidence="1 2">CECT 5696</strain>
    </source>
</reference>
<dbReference type="EMBL" id="QGTQ01000030">
    <property type="protein sequence ID" value="PWV94454.1"/>
    <property type="molecule type" value="Genomic_DNA"/>
</dbReference>
<dbReference type="Pfam" id="PF14085">
    <property type="entry name" value="DUF4265"/>
    <property type="match status" value="1"/>
</dbReference>
<accession>A0A2V2YLS8</accession>
<organism evidence="1 2">
    <name type="scientific">Paenibacillus cellulosilyticus</name>
    <dbReference type="NCBI Taxonomy" id="375489"/>
    <lineage>
        <taxon>Bacteria</taxon>
        <taxon>Bacillati</taxon>
        <taxon>Bacillota</taxon>
        <taxon>Bacilli</taxon>
        <taxon>Bacillales</taxon>
        <taxon>Paenibacillaceae</taxon>
        <taxon>Paenibacillus</taxon>
    </lineage>
</organism>